<dbReference type="SUPFAM" id="SSF56112">
    <property type="entry name" value="Protein kinase-like (PK-like)"/>
    <property type="match status" value="1"/>
</dbReference>
<feature type="compositionally biased region" description="Low complexity" evidence="6">
    <location>
        <begin position="716"/>
        <end position="725"/>
    </location>
</feature>
<accession>A0A8H6TA86</accession>
<feature type="domain" description="Protein kinase" evidence="7">
    <location>
        <begin position="137"/>
        <end position="385"/>
    </location>
</feature>
<dbReference type="PANTHER" id="PTHR24351">
    <property type="entry name" value="RIBOSOMAL PROTEIN S6 KINASE"/>
    <property type="match status" value="1"/>
</dbReference>
<dbReference type="Pfam" id="PF00069">
    <property type="entry name" value="Pkinase"/>
    <property type="match status" value="1"/>
</dbReference>
<feature type="region of interest" description="Disordered" evidence="6">
    <location>
        <begin position="528"/>
        <end position="567"/>
    </location>
</feature>
<dbReference type="GeneID" id="59339664"/>
<dbReference type="Proteomes" id="UP000636479">
    <property type="component" value="Unassembled WGS sequence"/>
</dbReference>
<sequence length="818" mass="90248">MALRSDSSLGEVCEVYESTIDLSGTQDFPHIDIDLLSLDMTPFSESFSGLIDGLDDYDDLRSTHDNERHEEPSYDVEQYSNVNEFDPEWDDEDVEEVMVLTQKQRHSTLPTIREEQDAVSLASHDGITPHTSRRVSLTDFDIIPTSTYPMLCRKRSTSRLYAIKTLDPGFLDENTILESIAALEVPFLERLTWSLPGVADGDEGRIYLILEYNCRESLASLVNAGSLAAIDAHFYACELVDALSSLHDANIVHRDLTPFNIFIDNSGHILLSNFSNATILAQGRQSSLPASATLEYQAPEVFLGWCHNQVADCWSFGIVLQFMLTGENPISDGKNTTTFSDRVLATEVTFNNVECPDARDLIQKCLEKNPALRLTIGDIRNHVYFSTVDWANVRAKKLVTPSRLRTSSPKLRPLSQDFPLPPHSRLSDTSLDFSFTVQRASKAVPTVPRLERVDVGPQRPLLRVRSSGSMSELRSRNQSKRWSLNVSSNSARVPLHRSSHSIHDIRMPALTSDNELLASARHSLQIPTPDMLPPIFRPTPLDSDVAEEEEPSSSSPALSSPTICEPSPRERMARFWDTIDAEEQQRPEATTLELRDFMRLALPGPPLPRSGARMRKRGSLGLLSSQSDNRLSILSSPSSGNRLRKIRRPLSTPILRKRSSEALVNLPSGVEQIGMGIGFTYKIPAANHSKASICTSSAAGKLLGFGKSILRKVKSTPKFTSSSKPQVTTGLAGRRARGPPARIQTGGGRVVTPGLHSPAISEGPLTPDSMIFPPIPEIVGDPFAKDDPQTMIGEVHIGRVRLVSAGQKMAYSLSTDNL</sequence>
<evidence type="ECO:0000259" key="7">
    <source>
        <dbReference type="PROSITE" id="PS50011"/>
    </source>
</evidence>
<keyword evidence="1" id="KW-0723">Serine/threonine-protein kinase</keyword>
<organism evidence="8 9">
    <name type="scientific">Mycena indigotica</name>
    <dbReference type="NCBI Taxonomy" id="2126181"/>
    <lineage>
        <taxon>Eukaryota</taxon>
        <taxon>Fungi</taxon>
        <taxon>Dikarya</taxon>
        <taxon>Basidiomycota</taxon>
        <taxon>Agaricomycotina</taxon>
        <taxon>Agaricomycetes</taxon>
        <taxon>Agaricomycetidae</taxon>
        <taxon>Agaricales</taxon>
        <taxon>Marasmiineae</taxon>
        <taxon>Mycenaceae</taxon>
        <taxon>Mycena</taxon>
    </lineage>
</organism>
<evidence type="ECO:0000256" key="4">
    <source>
        <dbReference type="ARBA" id="ARBA00022777"/>
    </source>
</evidence>
<evidence type="ECO:0000256" key="3">
    <source>
        <dbReference type="ARBA" id="ARBA00022741"/>
    </source>
</evidence>
<dbReference type="InterPro" id="IPR000719">
    <property type="entry name" value="Prot_kinase_dom"/>
</dbReference>
<proteinExistence type="predicted"/>
<keyword evidence="4 8" id="KW-0418">Kinase</keyword>
<keyword evidence="2" id="KW-0808">Transferase</keyword>
<keyword evidence="9" id="KW-1185">Reference proteome</keyword>
<dbReference type="EMBL" id="JACAZF010000001">
    <property type="protein sequence ID" value="KAF7315035.1"/>
    <property type="molecule type" value="Genomic_DNA"/>
</dbReference>
<evidence type="ECO:0000256" key="1">
    <source>
        <dbReference type="ARBA" id="ARBA00022527"/>
    </source>
</evidence>
<dbReference type="GO" id="GO:0005524">
    <property type="term" value="F:ATP binding"/>
    <property type="evidence" value="ECO:0007669"/>
    <property type="project" value="UniProtKB-KW"/>
</dbReference>
<reference evidence="8" key="1">
    <citation type="submission" date="2020-05" db="EMBL/GenBank/DDBJ databases">
        <title>Mycena genomes resolve the evolution of fungal bioluminescence.</title>
        <authorList>
            <person name="Tsai I.J."/>
        </authorList>
    </citation>
    <scope>NUCLEOTIDE SEQUENCE</scope>
    <source>
        <strain evidence="8">171206Taipei</strain>
    </source>
</reference>
<evidence type="ECO:0000256" key="5">
    <source>
        <dbReference type="ARBA" id="ARBA00022840"/>
    </source>
</evidence>
<evidence type="ECO:0000313" key="9">
    <source>
        <dbReference type="Proteomes" id="UP000636479"/>
    </source>
</evidence>
<feature type="region of interest" description="Disordered" evidence="6">
    <location>
        <begin position="716"/>
        <end position="763"/>
    </location>
</feature>
<evidence type="ECO:0000313" key="8">
    <source>
        <dbReference type="EMBL" id="KAF7315035.1"/>
    </source>
</evidence>
<name>A0A8H6TA86_9AGAR</name>
<evidence type="ECO:0000256" key="6">
    <source>
        <dbReference type="SAM" id="MobiDB-lite"/>
    </source>
</evidence>
<keyword evidence="5" id="KW-0067">ATP-binding</keyword>
<gene>
    <name evidence="8" type="ORF">MIND_00017700</name>
</gene>
<dbReference type="RefSeq" id="XP_037225058.1">
    <property type="nucleotide sequence ID" value="XM_037357148.1"/>
</dbReference>
<dbReference type="AlphaFoldDB" id="A0A8H6TA86"/>
<dbReference type="InterPro" id="IPR011009">
    <property type="entry name" value="Kinase-like_dom_sf"/>
</dbReference>
<protein>
    <submittedName>
        <fullName evidence="8">AGC/AKT protein kinase</fullName>
    </submittedName>
</protein>
<dbReference type="Gene3D" id="1.10.510.10">
    <property type="entry name" value="Transferase(Phosphotransferase) domain 1"/>
    <property type="match status" value="1"/>
</dbReference>
<dbReference type="Gene3D" id="3.30.200.20">
    <property type="entry name" value="Phosphorylase Kinase, domain 1"/>
    <property type="match status" value="1"/>
</dbReference>
<dbReference type="OrthoDB" id="347657at2759"/>
<dbReference type="GO" id="GO:0004674">
    <property type="term" value="F:protein serine/threonine kinase activity"/>
    <property type="evidence" value="ECO:0007669"/>
    <property type="project" value="UniProtKB-KW"/>
</dbReference>
<feature type="compositionally biased region" description="Low complexity" evidence="6">
    <location>
        <begin position="552"/>
        <end position="561"/>
    </location>
</feature>
<keyword evidence="3" id="KW-0547">Nucleotide-binding</keyword>
<comment type="caution">
    <text evidence="8">The sequence shown here is derived from an EMBL/GenBank/DDBJ whole genome shotgun (WGS) entry which is preliminary data.</text>
</comment>
<evidence type="ECO:0000256" key="2">
    <source>
        <dbReference type="ARBA" id="ARBA00022679"/>
    </source>
</evidence>
<dbReference type="PROSITE" id="PS50011">
    <property type="entry name" value="PROTEIN_KINASE_DOM"/>
    <property type="match status" value="1"/>
</dbReference>